<evidence type="ECO:0000313" key="1">
    <source>
        <dbReference type="EMBL" id="ERE66449.1"/>
    </source>
</evidence>
<name>A0A061HZD0_CRIGR</name>
<organism evidence="1 2">
    <name type="scientific">Cricetulus griseus</name>
    <name type="common">Chinese hamster</name>
    <name type="synonym">Cricetulus barabensis griseus</name>
    <dbReference type="NCBI Taxonomy" id="10029"/>
    <lineage>
        <taxon>Eukaryota</taxon>
        <taxon>Metazoa</taxon>
        <taxon>Chordata</taxon>
        <taxon>Craniata</taxon>
        <taxon>Vertebrata</taxon>
        <taxon>Euteleostomi</taxon>
        <taxon>Mammalia</taxon>
        <taxon>Eutheria</taxon>
        <taxon>Euarchontoglires</taxon>
        <taxon>Glires</taxon>
        <taxon>Rodentia</taxon>
        <taxon>Myomorpha</taxon>
        <taxon>Muroidea</taxon>
        <taxon>Cricetidae</taxon>
        <taxon>Cricetinae</taxon>
        <taxon>Cricetulus</taxon>
    </lineage>
</organism>
<protein>
    <submittedName>
        <fullName evidence="1">Uncharacterized protein</fullName>
    </submittedName>
</protein>
<sequence>MEAGPGLLPVLENPHRCAQQPIFSHSRPGEAEMKRLKTVTGTKPKQGQVLEKDATCTQTLKFLREDSQPQKKKKYWTIPVKWDLEEPNDRK</sequence>
<dbReference type="AlphaFoldDB" id="A0A061HZD0"/>
<proteinExistence type="predicted"/>
<dbReference type="EMBL" id="KE682667">
    <property type="protein sequence ID" value="ERE66449.1"/>
    <property type="molecule type" value="Genomic_DNA"/>
</dbReference>
<gene>
    <name evidence="1" type="ORF">H671_8g19421</name>
</gene>
<accession>A0A061HZD0</accession>
<dbReference type="Proteomes" id="UP000030759">
    <property type="component" value="Unassembled WGS sequence"/>
</dbReference>
<reference evidence="2" key="1">
    <citation type="journal article" date="2013" name="Nat. Biotechnol.">
        <title>Chinese hamster genome sequenced from sorted chromosomes.</title>
        <authorList>
            <person name="Brinkrolf K."/>
            <person name="Rupp O."/>
            <person name="Laux H."/>
            <person name="Kollin F."/>
            <person name="Ernst W."/>
            <person name="Linke B."/>
            <person name="Kofler R."/>
            <person name="Romand S."/>
            <person name="Hesse F."/>
            <person name="Budach W.E."/>
            <person name="Galosy S."/>
            <person name="Muller D."/>
            <person name="Noll T."/>
            <person name="Wienberg J."/>
            <person name="Jostock T."/>
            <person name="Leonard M."/>
            <person name="Grillari J."/>
            <person name="Tauch A."/>
            <person name="Goesmann A."/>
            <person name="Helk B."/>
            <person name="Mott J.E."/>
            <person name="Puhler A."/>
            <person name="Borth N."/>
        </authorList>
    </citation>
    <scope>NUCLEOTIDE SEQUENCE [LARGE SCALE GENOMIC DNA]</scope>
    <source>
        <strain evidence="2">17A/GY</strain>
    </source>
</reference>
<evidence type="ECO:0000313" key="2">
    <source>
        <dbReference type="Proteomes" id="UP000030759"/>
    </source>
</evidence>